<evidence type="ECO:0000313" key="3">
    <source>
        <dbReference type="Proteomes" id="UP000618460"/>
    </source>
</evidence>
<comment type="caution">
    <text evidence="2">The sequence shown here is derived from an EMBL/GenBank/DDBJ whole genome shotgun (WGS) entry which is preliminary data.</text>
</comment>
<dbReference type="Pfam" id="PF10096">
    <property type="entry name" value="DUF2334"/>
    <property type="match status" value="1"/>
</dbReference>
<keyword evidence="3" id="KW-1185">Reference proteome</keyword>
<evidence type="ECO:0000256" key="1">
    <source>
        <dbReference type="SAM" id="Phobius"/>
    </source>
</evidence>
<keyword evidence="1" id="KW-0472">Membrane</keyword>
<dbReference type="CDD" id="cd10923">
    <property type="entry name" value="CE4_COG5298"/>
    <property type="match status" value="1"/>
</dbReference>
<dbReference type="GO" id="GO:0005975">
    <property type="term" value="P:carbohydrate metabolic process"/>
    <property type="evidence" value="ECO:0007669"/>
    <property type="project" value="InterPro"/>
</dbReference>
<dbReference type="Gene3D" id="3.20.20.370">
    <property type="entry name" value="Glycoside hydrolase/deacetylase"/>
    <property type="match status" value="1"/>
</dbReference>
<name>A0A917TVW5_9BACI</name>
<reference evidence="2" key="1">
    <citation type="journal article" date="2014" name="Int. J. Syst. Evol. Microbiol.">
        <title>Complete genome sequence of Corynebacterium casei LMG S-19264T (=DSM 44701T), isolated from a smear-ripened cheese.</title>
        <authorList>
            <consortium name="US DOE Joint Genome Institute (JGI-PGF)"/>
            <person name="Walter F."/>
            <person name="Albersmeier A."/>
            <person name="Kalinowski J."/>
            <person name="Ruckert C."/>
        </authorList>
    </citation>
    <scope>NUCLEOTIDE SEQUENCE</scope>
    <source>
        <strain evidence="2">CGMCC 1.6333</strain>
    </source>
</reference>
<dbReference type="SUPFAM" id="SSF88713">
    <property type="entry name" value="Glycoside hydrolase/deacetylase"/>
    <property type="match status" value="1"/>
</dbReference>
<gene>
    <name evidence="2" type="ORF">GCM10011351_27460</name>
</gene>
<protein>
    <recommendedName>
        <fullName evidence="4">DUF2334 domain-containing protein</fullName>
    </recommendedName>
</protein>
<dbReference type="RefSeq" id="WP_117156234.1">
    <property type="nucleotide sequence ID" value="NZ_BMLG01000021.1"/>
</dbReference>
<dbReference type="OrthoDB" id="2339428at2"/>
<reference evidence="2" key="2">
    <citation type="submission" date="2020-09" db="EMBL/GenBank/DDBJ databases">
        <authorList>
            <person name="Sun Q."/>
            <person name="Zhou Y."/>
        </authorList>
    </citation>
    <scope>NUCLEOTIDE SEQUENCE</scope>
    <source>
        <strain evidence="2">CGMCC 1.6333</strain>
    </source>
</reference>
<accession>A0A917TVW5</accession>
<keyword evidence="1" id="KW-1133">Transmembrane helix</keyword>
<proteinExistence type="predicted"/>
<dbReference type="InterPro" id="IPR011330">
    <property type="entry name" value="Glyco_hydro/deAcase_b/a-brl"/>
</dbReference>
<evidence type="ECO:0008006" key="4">
    <source>
        <dbReference type="Google" id="ProtNLM"/>
    </source>
</evidence>
<sequence length="583" mass="66501">MNLAIKMCILIVFVFASFHLSLPLVNAVKSDENNPSVLVVYHPENGEVDEQNNRMLDILISHFTSDLTFKPIADVARADLKDVTHIFYYGYQSEHIPQTFQDVIRTFGGTFVALGENIEQLGDRFSFITQVSYENFTAITLAGTEDKVTSILPHQVKNVLISNESELLLIALDGEGNQYPLMVRKDSAYYFATSTIGPPLSPYLAEVLHEVFNIEHQETHPGYIRLEDVHPLVEAEKVVAIAKVLKDRNIPYMIAVIPVYIHPETQEEYHLSDSPDLLEALKYMQDNGGSIVLHGYTHQFRDSETGEGFEFWDVENNMPIYHEANEKVVKKSVSDFDSPKAFNQYIKKQQEFEKLYITKKLTRGINELVNYGLYPLAFEAPHYTMSQHGYAVTSEFFSTYVGQVQISDQDWEIMTIAPFITNPSFLNGMILLPETIGYVENSPLAVEKMLREANKYTVVRDGMVAGFYHPYLGVEGFITLLDSLEKIDGVEWIDLKQMKNKVKTGYVDITTEAGEVHVSVDRVGLYTSSFNYPLYHLKKVVKNLTWIMVGSGSLAVIVFINYIFFSRNKNRRYRKYRRGGRIG</sequence>
<evidence type="ECO:0000313" key="2">
    <source>
        <dbReference type="EMBL" id="GGM39824.1"/>
    </source>
</evidence>
<feature type="transmembrane region" description="Helical" evidence="1">
    <location>
        <begin position="544"/>
        <end position="565"/>
    </location>
</feature>
<organism evidence="2 3">
    <name type="scientific">Paraliobacillus quinghaiensis</name>
    <dbReference type="NCBI Taxonomy" id="470815"/>
    <lineage>
        <taxon>Bacteria</taxon>
        <taxon>Bacillati</taxon>
        <taxon>Bacillota</taxon>
        <taxon>Bacilli</taxon>
        <taxon>Bacillales</taxon>
        <taxon>Bacillaceae</taxon>
        <taxon>Paraliobacillus</taxon>
    </lineage>
</organism>
<keyword evidence="1" id="KW-0812">Transmembrane</keyword>
<dbReference type="Proteomes" id="UP000618460">
    <property type="component" value="Unassembled WGS sequence"/>
</dbReference>
<dbReference type="InterPro" id="IPR018763">
    <property type="entry name" value="DUF2334"/>
</dbReference>
<dbReference type="AlphaFoldDB" id="A0A917TVW5"/>
<dbReference type="EMBL" id="BMLG01000021">
    <property type="protein sequence ID" value="GGM39824.1"/>
    <property type="molecule type" value="Genomic_DNA"/>
</dbReference>